<dbReference type="SMART" id="SM00849">
    <property type="entry name" value="Lactamase_B"/>
    <property type="match status" value="1"/>
</dbReference>
<dbReference type="Proteomes" id="UP000823868">
    <property type="component" value="Unassembled WGS sequence"/>
</dbReference>
<evidence type="ECO:0000313" key="2">
    <source>
        <dbReference type="EMBL" id="HIY20567.1"/>
    </source>
</evidence>
<dbReference type="InterPro" id="IPR001279">
    <property type="entry name" value="Metallo-B-lactamas"/>
</dbReference>
<dbReference type="PANTHER" id="PTHR13754:SF13">
    <property type="entry name" value="METALLO-BETA-LACTAMASE SUPERFAMILY PROTEIN (AFU_ORTHOLOGUE AFUA_3G07630)"/>
    <property type="match status" value="1"/>
</dbReference>
<comment type="caution">
    <text evidence="2">The sequence shown here is derived from an EMBL/GenBank/DDBJ whole genome shotgun (WGS) entry which is preliminary data.</text>
</comment>
<protein>
    <submittedName>
        <fullName evidence="2">MBL fold metallo-hydrolase</fullName>
    </submittedName>
</protein>
<name>A0A9D2BXU4_9FIRM</name>
<dbReference type="AlphaFoldDB" id="A0A9D2BXU4"/>
<evidence type="ECO:0000313" key="3">
    <source>
        <dbReference type="Proteomes" id="UP000823868"/>
    </source>
</evidence>
<reference evidence="2" key="2">
    <citation type="submission" date="2021-04" db="EMBL/GenBank/DDBJ databases">
        <authorList>
            <person name="Gilroy R."/>
        </authorList>
    </citation>
    <scope>NUCLEOTIDE SEQUENCE</scope>
    <source>
        <strain evidence="2">ChiBcec16_6824</strain>
    </source>
</reference>
<accession>A0A9D2BXU4</accession>
<dbReference type="Pfam" id="PF00753">
    <property type="entry name" value="Lactamase_B"/>
    <property type="match status" value="1"/>
</dbReference>
<dbReference type="InterPro" id="IPR041712">
    <property type="entry name" value="DHPS-like_MBL-fold"/>
</dbReference>
<dbReference type="SUPFAM" id="SSF56281">
    <property type="entry name" value="Metallo-hydrolase/oxidoreductase"/>
    <property type="match status" value="1"/>
</dbReference>
<dbReference type="EMBL" id="DXDX01000031">
    <property type="protein sequence ID" value="HIY20567.1"/>
    <property type="molecule type" value="Genomic_DNA"/>
</dbReference>
<dbReference type="InterPro" id="IPR052926">
    <property type="entry name" value="Metallo-beta-lactamase_dom"/>
</dbReference>
<sequence>MLRITVLIENDTHGPLTCEHGLSLYVEYRGTVWLLDTGTSGIFVKNADALGLDLGQVEGAVLSHGHDDHAGGLPAFFGRNQRAKVYARPAAREEYARDTANEATRPAGVDAALFGRFAERFDLDDGPRTLAPGLHLIPDGVEHEQSLVAETTQGLVVMNSCCHAGADVIVSELLHHFPRQNVYALVGGFHLVGKHGMGSLGREPEEVTTLSRRLTGELGVREIHTGHCTGRPAFALMEEAAPGRLFHLNTGDVLLFDETF</sequence>
<dbReference type="InterPro" id="IPR036866">
    <property type="entry name" value="RibonucZ/Hydroxyglut_hydro"/>
</dbReference>
<evidence type="ECO:0000259" key="1">
    <source>
        <dbReference type="SMART" id="SM00849"/>
    </source>
</evidence>
<reference evidence="2" key="1">
    <citation type="journal article" date="2021" name="PeerJ">
        <title>Extensive microbial diversity within the chicken gut microbiome revealed by metagenomics and culture.</title>
        <authorList>
            <person name="Gilroy R."/>
            <person name="Ravi A."/>
            <person name="Getino M."/>
            <person name="Pursley I."/>
            <person name="Horton D.L."/>
            <person name="Alikhan N.F."/>
            <person name="Baker D."/>
            <person name="Gharbi K."/>
            <person name="Hall N."/>
            <person name="Watson M."/>
            <person name="Adriaenssens E.M."/>
            <person name="Foster-Nyarko E."/>
            <person name="Jarju S."/>
            <person name="Secka A."/>
            <person name="Antonio M."/>
            <person name="Oren A."/>
            <person name="Chaudhuri R.R."/>
            <person name="La Ragione R."/>
            <person name="Hildebrand F."/>
            <person name="Pallen M.J."/>
        </authorList>
    </citation>
    <scope>NUCLEOTIDE SEQUENCE</scope>
    <source>
        <strain evidence="2">ChiBcec16_6824</strain>
    </source>
</reference>
<organism evidence="2 3">
    <name type="scientific">Candidatus Flavonifractor merdigallinarum</name>
    <dbReference type="NCBI Taxonomy" id="2838589"/>
    <lineage>
        <taxon>Bacteria</taxon>
        <taxon>Bacillati</taxon>
        <taxon>Bacillota</taxon>
        <taxon>Clostridia</taxon>
        <taxon>Eubacteriales</taxon>
        <taxon>Oscillospiraceae</taxon>
        <taxon>Flavonifractor</taxon>
    </lineage>
</organism>
<proteinExistence type="predicted"/>
<feature type="domain" description="Metallo-beta-lactamase" evidence="1">
    <location>
        <begin position="20"/>
        <end position="227"/>
    </location>
</feature>
<dbReference type="Gene3D" id="3.60.15.10">
    <property type="entry name" value="Ribonuclease Z/Hydroxyacylglutathione hydrolase-like"/>
    <property type="match status" value="1"/>
</dbReference>
<dbReference type="CDD" id="cd07713">
    <property type="entry name" value="DHPS-like_MBL-fold"/>
    <property type="match status" value="1"/>
</dbReference>
<dbReference type="GO" id="GO:0016740">
    <property type="term" value="F:transferase activity"/>
    <property type="evidence" value="ECO:0007669"/>
    <property type="project" value="TreeGrafter"/>
</dbReference>
<dbReference type="PANTHER" id="PTHR13754">
    <property type="entry name" value="METALLO-BETA-LACTAMASE SUPERFAMILY PROTEIN"/>
    <property type="match status" value="1"/>
</dbReference>
<gene>
    <name evidence="2" type="ORF">H9841_01525</name>
</gene>